<comment type="caution">
    <text evidence="8">The sequence shown here is derived from an EMBL/GenBank/DDBJ whole genome shotgun (WGS) entry which is preliminary data.</text>
</comment>
<evidence type="ECO:0000256" key="6">
    <source>
        <dbReference type="ARBA" id="ARBA00023274"/>
    </source>
</evidence>
<dbReference type="GO" id="GO:0003735">
    <property type="term" value="F:structural constituent of ribosome"/>
    <property type="evidence" value="ECO:0007669"/>
    <property type="project" value="InterPro"/>
</dbReference>
<dbReference type="EMBL" id="BIMX01000009">
    <property type="protein sequence ID" value="GCE99349.1"/>
    <property type="molecule type" value="Genomic_DNA"/>
</dbReference>
<dbReference type="InterPro" id="IPR011332">
    <property type="entry name" value="Ribosomal_zn-bd"/>
</dbReference>
<protein>
    <recommendedName>
        <fullName evidence="7">Large ribosomal subunit protein bL32m</fullName>
    </recommendedName>
</protein>
<dbReference type="Pfam" id="PF01783">
    <property type="entry name" value="Ribosomal_L32p"/>
    <property type="match status" value="1"/>
</dbReference>
<dbReference type="InterPro" id="IPR002677">
    <property type="entry name" value="Ribosomal_bL32"/>
</dbReference>
<evidence type="ECO:0000256" key="4">
    <source>
        <dbReference type="ARBA" id="ARBA00022980"/>
    </source>
</evidence>
<dbReference type="PANTHER" id="PTHR21026">
    <property type="entry name" value="39S RIBOSOMAL PROTEIN L32, MITOCHONDRIAL"/>
    <property type="match status" value="1"/>
</dbReference>
<sequence>MTGILRVPSSVGCSMSRFCLSAVTLFPWVKPLGGSILSELPRQLPQSLKKIIDQKVKNDEERADIEVDFFSNNGRLLAVPKKKVTHQKKRQRLYAPGKKQLKFLHELNKCPSCGHYKRANCFCMYCFQQIRHIWKTQTVKKRQEPLQEQELSGLDKRILYPGKKETEYTKKLKDKDTYLERRMRALPVEGDK</sequence>
<keyword evidence="6" id="KW-0687">Ribonucleoprotein</keyword>
<evidence type="ECO:0000256" key="5">
    <source>
        <dbReference type="ARBA" id="ARBA00023128"/>
    </source>
</evidence>
<reference evidence="8 9" key="1">
    <citation type="submission" date="2019-01" db="EMBL/GenBank/DDBJ databases">
        <title>Draft Genome Sequencing of Zygosaccharomyces mellis Ca-7.</title>
        <authorList>
            <person name="Shiwa Y."/>
            <person name="Kanesaki Y."/>
            <person name="Ishige T."/>
            <person name="Mura K."/>
            <person name="Hori T."/>
            <person name="Tamura T."/>
        </authorList>
    </citation>
    <scope>NUCLEOTIDE SEQUENCE [LARGE SCALE GENOMIC DNA]</scope>
    <source>
        <strain evidence="8 9">Ca-7</strain>
    </source>
</reference>
<dbReference type="InterPro" id="IPR051991">
    <property type="entry name" value="Mitoribosomal_protein_bL32"/>
</dbReference>
<keyword evidence="9" id="KW-1185">Reference proteome</keyword>
<keyword evidence="5" id="KW-0496">Mitochondrion</keyword>
<dbReference type="PANTHER" id="PTHR21026:SF2">
    <property type="entry name" value="LARGE RIBOSOMAL SUBUNIT PROTEIN BL32M"/>
    <property type="match status" value="1"/>
</dbReference>
<dbReference type="SUPFAM" id="SSF57829">
    <property type="entry name" value="Zn-binding ribosomal proteins"/>
    <property type="match status" value="1"/>
</dbReference>
<evidence type="ECO:0000256" key="7">
    <source>
        <dbReference type="ARBA" id="ARBA00039935"/>
    </source>
</evidence>
<name>A0A4C2E960_9SACH</name>
<evidence type="ECO:0000313" key="9">
    <source>
        <dbReference type="Proteomes" id="UP000301737"/>
    </source>
</evidence>
<evidence type="ECO:0000313" key="8">
    <source>
        <dbReference type="EMBL" id="GCE99349.1"/>
    </source>
</evidence>
<organism evidence="8 9">
    <name type="scientific">Zygosaccharomyces mellis</name>
    <dbReference type="NCBI Taxonomy" id="42258"/>
    <lineage>
        <taxon>Eukaryota</taxon>
        <taxon>Fungi</taxon>
        <taxon>Dikarya</taxon>
        <taxon>Ascomycota</taxon>
        <taxon>Saccharomycotina</taxon>
        <taxon>Saccharomycetes</taxon>
        <taxon>Saccharomycetales</taxon>
        <taxon>Saccharomycetaceae</taxon>
        <taxon>Zygosaccharomyces</taxon>
    </lineage>
</organism>
<accession>A0A4C2E960</accession>
<dbReference type="OrthoDB" id="2014905at2759"/>
<dbReference type="Proteomes" id="UP000301737">
    <property type="component" value="Unassembled WGS sequence"/>
</dbReference>
<evidence type="ECO:0000256" key="2">
    <source>
        <dbReference type="ARBA" id="ARBA00008560"/>
    </source>
</evidence>
<comment type="subcellular location">
    <subcellularLocation>
        <location evidence="1">Mitochondrion</location>
    </subcellularLocation>
</comment>
<keyword evidence="3" id="KW-0809">Transit peptide</keyword>
<keyword evidence="4" id="KW-0689">Ribosomal protein</keyword>
<gene>
    <name evidence="8" type="ORF">ZYGM_003593</name>
</gene>
<evidence type="ECO:0000256" key="1">
    <source>
        <dbReference type="ARBA" id="ARBA00004173"/>
    </source>
</evidence>
<dbReference type="GO" id="GO:0006412">
    <property type="term" value="P:translation"/>
    <property type="evidence" value="ECO:0007669"/>
    <property type="project" value="InterPro"/>
</dbReference>
<dbReference type="AlphaFoldDB" id="A0A4C2E960"/>
<dbReference type="GO" id="GO:0005762">
    <property type="term" value="C:mitochondrial large ribosomal subunit"/>
    <property type="evidence" value="ECO:0007669"/>
    <property type="project" value="TreeGrafter"/>
</dbReference>
<proteinExistence type="inferred from homology"/>
<comment type="similarity">
    <text evidence="2">Belongs to the bacterial ribosomal protein bL32 family.</text>
</comment>
<evidence type="ECO:0000256" key="3">
    <source>
        <dbReference type="ARBA" id="ARBA00022946"/>
    </source>
</evidence>